<keyword evidence="2" id="KW-1185">Reference proteome</keyword>
<sequence length="190" mass="21702">MRSLEDNSVNHNMQENREILNRARVEFTKCIELQDKITRQKARVKWLQEGDANTAFFHSIIKDRRKNITIKNIKDMDGNWIEGDTAVANTAVKYFEDLSSEEVIEDDNVLNVVKKVITEEDNAYITAPPTMQEVRDSVFSIDPDSSPGPDGLNGKFFQSTWHIIAYDLFKAISFFIKGAPLPKFSSLTLV</sequence>
<protein>
    <recommendedName>
        <fullName evidence="3">RNA-directed DNA polymerase (Reverse transcriptase)</fullName>
    </recommendedName>
</protein>
<organism evidence="1 2">
    <name type="scientific">Solanum tuberosum</name>
    <name type="common">Potato</name>
    <dbReference type="NCBI Taxonomy" id="4113"/>
    <lineage>
        <taxon>Eukaryota</taxon>
        <taxon>Viridiplantae</taxon>
        <taxon>Streptophyta</taxon>
        <taxon>Embryophyta</taxon>
        <taxon>Tracheophyta</taxon>
        <taxon>Spermatophyta</taxon>
        <taxon>Magnoliopsida</taxon>
        <taxon>eudicotyledons</taxon>
        <taxon>Gunneridae</taxon>
        <taxon>Pentapetalae</taxon>
        <taxon>asterids</taxon>
        <taxon>lamiids</taxon>
        <taxon>Solanales</taxon>
        <taxon>Solanaceae</taxon>
        <taxon>Solanoideae</taxon>
        <taxon>Solaneae</taxon>
        <taxon>Solanum</taxon>
    </lineage>
</organism>
<evidence type="ECO:0000313" key="2">
    <source>
        <dbReference type="Proteomes" id="UP000826656"/>
    </source>
</evidence>
<reference evidence="1 2" key="1">
    <citation type="journal article" date="2021" name="bioRxiv">
        <title>Chromosome-scale and haplotype-resolved genome assembly of a tetraploid potato cultivar.</title>
        <authorList>
            <person name="Sun H."/>
            <person name="Jiao W.-B."/>
            <person name="Krause K."/>
            <person name="Campoy J.A."/>
            <person name="Goel M."/>
            <person name="Folz-Donahue K."/>
            <person name="Kukat C."/>
            <person name="Huettel B."/>
            <person name="Schneeberger K."/>
        </authorList>
    </citation>
    <scope>NUCLEOTIDE SEQUENCE [LARGE SCALE GENOMIC DNA]</scope>
    <source>
        <strain evidence="1">SolTubOtavaFocal</strain>
        <tissue evidence="1">Leaves</tissue>
    </source>
</reference>
<dbReference type="EMBL" id="JAIVGD010000001">
    <property type="protein sequence ID" value="KAH0781084.1"/>
    <property type="molecule type" value="Genomic_DNA"/>
</dbReference>
<name>A0ABQ7WK08_SOLTU</name>
<accession>A0ABQ7WK08</accession>
<evidence type="ECO:0000313" key="1">
    <source>
        <dbReference type="EMBL" id="KAH0781084.1"/>
    </source>
</evidence>
<comment type="caution">
    <text evidence="1">The sequence shown here is derived from an EMBL/GenBank/DDBJ whole genome shotgun (WGS) entry which is preliminary data.</text>
</comment>
<dbReference type="Proteomes" id="UP000826656">
    <property type="component" value="Unassembled WGS sequence"/>
</dbReference>
<gene>
    <name evidence="1" type="ORF">KY290_000682</name>
</gene>
<proteinExistence type="predicted"/>
<evidence type="ECO:0008006" key="3">
    <source>
        <dbReference type="Google" id="ProtNLM"/>
    </source>
</evidence>